<reference evidence="4" key="1">
    <citation type="journal article" date="2014" name="Int. J. Syst. Evol. Microbiol.">
        <title>Complete genome sequence of Corynebacterium casei LMG S-19264T (=DSM 44701T), isolated from a smear-ripened cheese.</title>
        <authorList>
            <consortium name="US DOE Joint Genome Institute (JGI-PGF)"/>
            <person name="Walter F."/>
            <person name="Albersmeier A."/>
            <person name="Kalinowski J."/>
            <person name="Ruckert C."/>
        </authorList>
    </citation>
    <scope>NUCLEOTIDE SEQUENCE</scope>
    <source>
        <strain evidence="4">KCTC 12344</strain>
    </source>
</reference>
<proteinExistence type="predicted"/>
<reference evidence="4" key="3">
    <citation type="submission" date="2022-12" db="EMBL/GenBank/DDBJ databases">
        <authorList>
            <person name="Sun Q."/>
            <person name="Kim S."/>
        </authorList>
    </citation>
    <scope>NUCLEOTIDE SEQUENCE</scope>
    <source>
        <strain evidence="4">KCTC 12344</strain>
    </source>
</reference>
<dbReference type="InterPro" id="IPR016181">
    <property type="entry name" value="Acyl_CoA_acyltransferase"/>
</dbReference>
<keyword evidence="1" id="KW-0808">Transferase</keyword>
<dbReference type="AlphaFoldDB" id="A0A4P7BDH2"/>
<name>A0A4P7BDH2_9BURK</name>
<evidence type="ECO:0000256" key="1">
    <source>
        <dbReference type="ARBA" id="ARBA00022679"/>
    </source>
</evidence>
<dbReference type="OrthoDB" id="5525374at2"/>
<evidence type="ECO:0000313" key="6">
    <source>
        <dbReference type="Proteomes" id="UP000294359"/>
    </source>
</evidence>
<dbReference type="InterPro" id="IPR000182">
    <property type="entry name" value="GNAT_dom"/>
</dbReference>
<reference evidence="5 6" key="2">
    <citation type="submission" date="2019-03" db="EMBL/GenBank/DDBJ databases">
        <title>Draft Genome Sequences of Six Type Strains of the Genus Massilia.</title>
        <authorList>
            <person name="Miess H."/>
            <person name="Frediansyhah A."/>
            <person name="Gross H."/>
        </authorList>
    </citation>
    <scope>NUCLEOTIDE SEQUENCE [LARGE SCALE GENOMIC DNA]</scope>
    <source>
        <strain evidence="5 6">DSM 17505</strain>
    </source>
</reference>
<evidence type="ECO:0000313" key="5">
    <source>
        <dbReference type="EMBL" id="QBQ35967.1"/>
    </source>
</evidence>
<feature type="domain" description="N-acetyltransferase" evidence="3">
    <location>
        <begin position="10"/>
        <end position="162"/>
    </location>
</feature>
<keyword evidence="6" id="KW-1185">Reference proteome</keyword>
<keyword evidence="2" id="KW-0012">Acyltransferase</keyword>
<dbReference type="PROSITE" id="PS51186">
    <property type="entry name" value="GNAT"/>
    <property type="match status" value="1"/>
</dbReference>
<dbReference type="InterPro" id="IPR050832">
    <property type="entry name" value="Bact_Acetyltransf"/>
</dbReference>
<dbReference type="Gene3D" id="3.40.630.30">
    <property type="match status" value="1"/>
</dbReference>
<evidence type="ECO:0000256" key="2">
    <source>
        <dbReference type="ARBA" id="ARBA00023315"/>
    </source>
</evidence>
<dbReference type="Proteomes" id="UP000294359">
    <property type="component" value="Chromosome"/>
</dbReference>
<evidence type="ECO:0000259" key="3">
    <source>
        <dbReference type="PROSITE" id="PS51186"/>
    </source>
</evidence>
<dbReference type="PANTHER" id="PTHR43877">
    <property type="entry name" value="AMINOALKYLPHOSPHONATE N-ACETYLTRANSFERASE-RELATED-RELATED"/>
    <property type="match status" value="1"/>
</dbReference>
<dbReference type="EMBL" id="BMWW01000001">
    <property type="protein sequence ID" value="GGY79114.1"/>
    <property type="molecule type" value="Genomic_DNA"/>
</dbReference>
<dbReference type="SUPFAM" id="SSF55729">
    <property type="entry name" value="Acyl-CoA N-acyltransferases (Nat)"/>
    <property type="match status" value="1"/>
</dbReference>
<evidence type="ECO:0000313" key="7">
    <source>
        <dbReference type="Proteomes" id="UP000619512"/>
    </source>
</evidence>
<sequence length="162" mass="17408">MTILTTPATLTTRPAQPADEAFLQRLYASTRDDLRVLVALDPASVDALIAMQAQAQAAGYRGVYPQAQYLVVERDGAPVGRLVVDEAPGATRLVDISLLPEVRGQGLGATLLRRLQAAAALRNVPLALSVLRTNPRARQLYLACGFAVVAEDAVRTEMVWQS</sequence>
<dbReference type="GO" id="GO:0016747">
    <property type="term" value="F:acyltransferase activity, transferring groups other than amino-acyl groups"/>
    <property type="evidence" value="ECO:0007669"/>
    <property type="project" value="InterPro"/>
</dbReference>
<dbReference type="Pfam" id="PF00583">
    <property type="entry name" value="Acetyltransf_1"/>
    <property type="match status" value="1"/>
</dbReference>
<gene>
    <name evidence="5" type="ORF">E1742_07250</name>
    <name evidence="4" type="ORF">GCM10007388_10140</name>
</gene>
<dbReference type="Proteomes" id="UP000619512">
    <property type="component" value="Unassembled WGS sequence"/>
</dbReference>
<dbReference type="CDD" id="cd04301">
    <property type="entry name" value="NAT_SF"/>
    <property type="match status" value="1"/>
</dbReference>
<organism evidence="4 7">
    <name type="scientific">Pseudoduganella plicata</name>
    <dbReference type="NCBI Taxonomy" id="321984"/>
    <lineage>
        <taxon>Bacteria</taxon>
        <taxon>Pseudomonadati</taxon>
        <taxon>Pseudomonadota</taxon>
        <taxon>Betaproteobacteria</taxon>
        <taxon>Burkholderiales</taxon>
        <taxon>Oxalobacteraceae</taxon>
        <taxon>Telluria group</taxon>
        <taxon>Pseudoduganella</taxon>
    </lineage>
</organism>
<accession>A0A4P7BDH2</accession>
<evidence type="ECO:0000313" key="4">
    <source>
        <dbReference type="EMBL" id="GGY79114.1"/>
    </source>
</evidence>
<dbReference type="EMBL" id="CP038026">
    <property type="protein sequence ID" value="QBQ35967.1"/>
    <property type="molecule type" value="Genomic_DNA"/>
</dbReference>
<dbReference type="RefSeq" id="WP_134384218.1">
    <property type="nucleotide sequence ID" value="NZ_BMWW01000001.1"/>
</dbReference>
<protein>
    <submittedName>
        <fullName evidence="5">GNAT family N-acetyltransferase</fullName>
    </submittedName>
    <submittedName>
        <fullName evidence="4">N-acetyltransferase GCN5</fullName>
    </submittedName>
</protein>